<evidence type="ECO:0000256" key="1">
    <source>
        <dbReference type="ARBA" id="ARBA00004450"/>
    </source>
</evidence>
<dbReference type="STRING" id="61424.A0A2T9YWC6"/>
<comment type="similarity">
    <text evidence="2">Belongs to the FMP52 family.</text>
</comment>
<evidence type="ECO:0000313" key="5">
    <source>
        <dbReference type="Proteomes" id="UP000245699"/>
    </source>
</evidence>
<evidence type="ECO:0000259" key="3">
    <source>
        <dbReference type="Pfam" id="PF13460"/>
    </source>
</evidence>
<accession>A0A2T9YWC6</accession>
<sequence length="251" mass="27609">MSNALKLTALPELSNATKKLVSEFKASNPGASALVLGPTGEVGREIVKILLTSGAYEKVVVATRRDIEYEGPNSDSLHQVKVDFEKLEDQKEIFKGHDCCYCCLGTTRGKAGKEGFIKVDHDYVLNSAKLLHEGGTKRFSLCSSTNANKDSMLLYPQIKGAVEEKLQTMKFDKLAIFQPGFLECEREESRMGEKIAGFLLPVFKMIAPKRFSVSTTNVAKAMVYDGLLPIGETPKLNVYSNPMIVDIGESF</sequence>
<dbReference type="PANTHER" id="PTHR14097">
    <property type="entry name" value="OXIDOREDUCTASE HTATIP2"/>
    <property type="match status" value="1"/>
</dbReference>
<reference evidence="4 5" key="1">
    <citation type="journal article" date="2018" name="MBio">
        <title>Comparative Genomics Reveals the Core Gene Toolbox for the Fungus-Insect Symbiosis.</title>
        <authorList>
            <person name="Wang Y."/>
            <person name="Stata M."/>
            <person name="Wang W."/>
            <person name="Stajich J.E."/>
            <person name="White M.M."/>
            <person name="Moncalvo J.M."/>
        </authorList>
    </citation>
    <scope>NUCLEOTIDE SEQUENCE [LARGE SCALE GENOMIC DNA]</scope>
    <source>
        <strain evidence="4 5">AUS-77-4</strain>
    </source>
</reference>
<comment type="subcellular location">
    <subcellularLocation>
        <location evidence="1">Mitochondrion outer membrane</location>
        <topology evidence="1">Peripheral membrane protein</topology>
    </subcellularLocation>
</comment>
<evidence type="ECO:0000313" key="4">
    <source>
        <dbReference type="EMBL" id="PVU96637.1"/>
    </source>
</evidence>
<keyword evidence="5" id="KW-1185">Reference proteome</keyword>
<dbReference type="OrthoDB" id="430436at2759"/>
<dbReference type="EMBL" id="MBFT01000137">
    <property type="protein sequence ID" value="PVU96637.1"/>
    <property type="molecule type" value="Genomic_DNA"/>
</dbReference>
<dbReference type="Gene3D" id="3.40.50.720">
    <property type="entry name" value="NAD(P)-binding Rossmann-like Domain"/>
    <property type="match status" value="1"/>
</dbReference>
<dbReference type="AlphaFoldDB" id="A0A2T9YWC6"/>
<dbReference type="CDD" id="cd05250">
    <property type="entry name" value="CC3_like_SDR_a"/>
    <property type="match status" value="1"/>
</dbReference>
<feature type="domain" description="NAD(P)-binding" evidence="3">
    <location>
        <begin position="37"/>
        <end position="172"/>
    </location>
</feature>
<comment type="caution">
    <text evidence="4">The sequence shown here is derived from an EMBL/GenBank/DDBJ whole genome shotgun (WGS) entry which is preliminary data.</text>
</comment>
<dbReference type="InterPro" id="IPR016040">
    <property type="entry name" value="NAD(P)-bd_dom"/>
</dbReference>
<dbReference type="GO" id="GO:0005741">
    <property type="term" value="C:mitochondrial outer membrane"/>
    <property type="evidence" value="ECO:0007669"/>
    <property type="project" value="UniProtKB-SubCell"/>
</dbReference>
<dbReference type="InterPro" id="IPR036291">
    <property type="entry name" value="NAD(P)-bd_dom_sf"/>
</dbReference>
<dbReference type="SUPFAM" id="SSF51735">
    <property type="entry name" value="NAD(P)-binding Rossmann-fold domains"/>
    <property type="match status" value="1"/>
</dbReference>
<dbReference type="GO" id="GO:0051170">
    <property type="term" value="P:import into nucleus"/>
    <property type="evidence" value="ECO:0007669"/>
    <property type="project" value="TreeGrafter"/>
</dbReference>
<proteinExistence type="inferred from homology"/>
<gene>
    <name evidence="4" type="ORF">BB559_002326</name>
</gene>
<name>A0A2T9YWC6_9FUNG</name>
<protein>
    <recommendedName>
        <fullName evidence="3">NAD(P)-binding domain-containing protein</fullName>
    </recommendedName>
</protein>
<dbReference type="Proteomes" id="UP000245699">
    <property type="component" value="Unassembled WGS sequence"/>
</dbReference>
<evidence type="ECO:0000256" key="2">
    <source>
        <dbReference type="ARBA" id="ARBA00006617"/>
    </source>
</evidence>
<dbReference type="PANTHER" id="PTHR14097:SF7">
    <property type="entry name" value="OXIDOREDUCTASE HTATIP2"/>
    <property type="match status" value="1"/>
</dbReference>
<organism evidence="4 5">
    <name type="scientific">Furculomyces boomerangus</name>
    <dbReference type="NCBI Taxonomy" id="61424"/>
    <lineage>
        <taxon>Eukaryota</taxon>
        <taxon>Fungi</taxon>
        <taxon>Fungi incertae sedis</taxon>
        <taxon>Zoopagomycota</taxon>
        <taxon>Kickxellomycotina</taxon>
        <taxon>Harpellomycetes</taxon>
        <taxon>Harpellales</taxon>
        <taxon>Harpellaceae</taxon>
        <taxon>Furculomyces</taxon>
    </lineage>
</organism>
<dbReference type="Pfam" id="PF13460">
    <property type="entry name" value="NAD_binding_10"/>
    <property type="match status" value="1"/>
</dbReference>